<dbReference type="InterPro" id="IPR015927">
    <property type="entry name" value="Peptidase_S24_S26A/B/C"/>
</dbReference>
<feature type="domain" description="Peptidase S24/S26A/S26B/S26C" evidence="2">
    <location>
        <begin position="134"/>
        <end position="237"/>
    </location>
</feature>
<proteinExistence type="predicted"/>
<comment type="caution">
    <text evidence="3">The sequence shown here is derived from an EMBL/GenBank/DDBJ whole genome shotgun (WGS) entry which is preliminary data.</text>
</comment>
<dbReference type="Proteomes" id="UP001143330">
    <property type="component" value="Unassembled WGS sequence"/>
</dbReference>
<organism evidence="3 4">
    <name type="scientific">Ancylobacter defluvii</name>
    <dbReference type="NCBI Taxonomy" id="1282440"/>
    <lineage>
        <taxon>Bacteria</taxon>
        <taxon>Pseudomonadati</taxon>
        <taxon>Pseudomonadota</taxon>
        <taxon>Alphaproteobacteria</taxon>
        <taxon>Hyphomicrobiales</taxon>
        <taxon>Xanthobacteraceae</taxon>
        <taxon>Ancylobacter</taxon>
    </lineage>
</organism>
<sequence length="259" mass="28631">MDKLFVARDNFDRILKMRGSNPFMLAKNATDENGKPYVRTYFDDFIRGRKRSLKLHAIYEAARALNCSVFYLTGEIGLAEDADEPLPYVDFTLQDGPEQSTPMPTETSLPTPHSPANAQLAGPVTLDSAHTIPVYGQAIGGEDGQFVLNGNHLQDVLAPPSLRGVKGAYGARVAGDSMVPRYYADEVVYMNPNRAVRRGDFVTAQIYGDDEDTVSAYVKEFVTLNQKELVLKQFNPPKELRFPASKVKSVHRIVMGGEG</sequence>
<dbReference type="InterPro" id="IPR036286">
    <property type="entry name" value="LexA/Signal_pep-like_sf"/>
</dbReference>
<dbReference type="AlphaFoldDB" id="A0A9W6NDG8"/>
<reference evidence="3" key="2">
    <citation type="submission" date="2023-01" db="EMBL/GenBank/DDBJ databases">
        <authorList>
            <person name="Sun Q."/>
            <person name="Evtushenko L."/>
        </authorList>
    </citation>
    <scope>NUCLEOTIDE SEQUENCE</scope>
    <source>
        <strain evidence="3">VKM B-2789</strain>
    </source>
</reference>
<evidence type="ECO:0000259" key="2">
    <source>
        <dbReference type="Pfam" id="PF00717"/>
    </source>
</evidence>
<accession>A0A9W6NDG8</accession>
<feature type="region of interest" description="Disordered" evidence="1">
    <location>
        <begin position="93"/>
        <end position="114"/>
    </location>
</feature>
<reference evidence="3" key="1">
    <citation type="journal article" date="2014" name="Int. J. Syst. Evol. Microbiol.">
        <title>Complete genome sequence of Corynebacterium casei LMG S-19264T (=DSM 44701T), isolated from a smear-ripened cheese.</title>
        <authorList>
            <consortium name="US DOE Joint Genome Institute (JGI-PGF)"/>
            <person name="Walter F."/>
            <person name="Albersmeier A."/>
            <person name="Kalinowski J."/>
            <person name="Ruckert C."/>
        </authorList>
    </citation>
    <scope>NUCLEOTIDE SEQUENCE</scope>
    <source>
        <strain evidence="3">VKM B-2789</strain>
    </source>
</reference>
<dbReference type="CDD" id="cd06529">
    <property type="entry name" value="S24_LexA-like"/>
    <property type="match status" value="1"/>
</dbReference>
<dbReference type="Gene3D" id="2.10.109.10">
    <property type="entry name" value="Umud Fragment, subunit A"/>
    <property type="match status" value="1"/>
</dbReference>
<dbReference type="RefSeq" id="WP_213363688.1">
    <property type="nucleotide sequence ID" value="NZ_BSFM01000021.1"/>
</dbReference>
<keyword evidence="4" id="KW-1185">Reference proteome</keyword>
<name>A0A9W6NDG8_9HYPH</name>
<protein>
    <recommendedName>
        <fullName evidence="2">Peptidase S24/S26A/S26B/S26C domain-containing protein</fullName>
    </recommendedName>
</protein>
<dbReference type="EMBL" id="BSFM01000021">
    <property type="protein sequence ID" value="GLK86652.1"/>
    <property type="molecule type" value="Genomic_DNA"/>
</dbReference>
<dbReference type="SUPFAM" id="SSF51306">
    <property type="entry name" value="LexA/Signal peptidase"/>
    <property type="match status" value="1"/>
</dbReference>
<evidence type="ECO:0000256" key="1">
    <source>
        <dbReference type="SAM" id="MobiDB-lite"/>
    </source>
</evidence>
<dbReference type="InterPro" id="IPR039418">
    <property type="entry name" value="LexA-like"/>
</dbReference>
<evidence type="ECO:0000313" key="3">
    <source>
        <dbReference type="EMBL" id="GLK86652.1"/>
    </source>
</evidence>
<feature type="compositionally biased region" description="Polar residues" evidence="1">
    <location>
        <begin position="97"/>
        <end position="114"/>
    </location>
</feature>
<dbReference type="Pfam" id="PF00717">
    <property type="entry name" value="Peptidase_S24"/>
    <property type="match status" value="1"/>
</dbReference>
<gene>
    <name evidence="3" type="ORF">GCM10017653_47220</name>
</gene>
<evidence type="ECO:0000313" key="4">
    <source>
        <dbReference type="Proteomes" id="UP001143330"/>
    </source>
</evidence>